<dbReference type="GeneID" id="106070467"/>
<feature type="domain" description="Chitin-binding type-2" evidence="2">
    <location>
        <begin position="27"/>
        <end position="88"/>
    </location>
</feature>
<evidence type="ECO:0000259" key="2">
    <source>
        <dbReference type="PROSITE" id="PS50940"/>
    </source>
</evidence>
<dbReference type="InterPro" id="IPR002557">
    <property type="entry name" value="Chitin-bd_dom"/>
</dbReference>
<gene>
    <name evidence="4" type="primary">LOC106070467</name>
</gene>
<dbReference type="RefSeq" id="XP_055863180.1">
    <property type="nucleotide sequence ID" value="XM_056007205.1"/>
</dbReference>
<evidence type="ECO:0000313" key="4">
    <source>
        <dbReference type="RefSeq" id="XP_055863180.1"/>
    </source>
</evidence>
<protein>
    <submittedName>
        <fullName evidence="4">Uncharacterized protein LOC106070467</fullName>
    </submittedName>
</protein>
<dbReference type="Pfam" id="PF01607">
    <property type="entry name" value="CBM_14"/>
    <property type="match status" value="1"/>
</dbReference>
<dbReference type="SUPFAM" id="SSF57625">
    <property type="entry name" value="Invertebrate chitin-binding proteins"/>
    <property type="match status" value="1"/>
</dbReference>
<keyword evidence="3" id="KW-1185">Reference proteome</keyword>
<reference evidence="4" key="1">
    <citation type="submission" date="2025-08" db="UniProtKB">
        <authorList>
            <consortium name="RefSeq"/>
        </authorList>
    </citation>
    <scope>IDENTIFICATION</scope>
</reference>
<organism evidence="3 4">
    <name type="scientific">Biomphalaria glabrata</name>
    <name type="common">Bloodfluke planorb</name>
    <name type="synonym">Freshwater snail</name>
    <dbReference type="NCBI Taxonomy" id="6526"/>
    <lineage>
        <taxon>Eukaryota</taxon>
        <taxon>Metazoa</taxon>
        <taxon>Spiralia</taxon>
        <taxon>Lophotrochozoa</taxon>
        <taxon>Mollusca</taxon>
        <taxon>Gastropoda</taxon>
        <taxon>Heterobranchia</taxon>
        <taxon>Euthyneura</taxon>
        <taxon>Panpulmonata</taxon>
        <taxon>Hygrophila</taxon>
        <taxon>Lymnaeoidea</taxon>
        <taxon>Planorbidae</taxon>
        <taxon>Biomphalaria</taxon>
    </lineage>
</organism>
<evidence type="ECO:0000313" key="3">
    <source>
        <dbReference type="Proteomes" id="UP001165740"/>
    </source>
</evidence>
<sequence length="107" mass="11700">MKQTFFLANCLTWLTVCILTAQSETPCYPCDPSWPRPIYYPDFKDCAYIWECSNGALTRTSCDAGLVFDFLMQACVPDAPEMLFTCAKLMGQTSCVNATAAAAASGL</sequence>
<proteinExistence type="predicted"/>
<dbReference type="GO" id="GO:0008061">
    <property type="term" value="F:chitin binding"/>
    <property type="evidence" value="ECO:0007669"/>
    <property type="project" value="InterPro"/>
</dbReference>
<dbReference type="InterPro" id="IPR036508">
    <property type="entry name" value="Chitin-bd_dom_sf"/>
</dbReference>
<dbReference type="Gene3D" id="2.170.140.10">
    <property type="entry name" value="Chitin binding domain"/>
    <property type="match status" value="1"/>
</dbReference>
<evidence type="ECO:0000256" key="1">
    <source>
        <dbReference type="SAM" id="SignalP"/>
    </source>
</evidence>
<dbReference type="Proteomes" id="UP001165740">
    <property type="component" value="Chromosome 12"/>
</dbReference>
<dbReference type="AlphaFoldDB" id="A0A9W2YKK2"/>
<accession>A0A9W2YKK2</accession>
<feature type="signal peptide" evidence="1">
    <location>
        <begin position="1"/>
        <end position="23"/>
    </location>
</feature>
<dbReference type="GO" id="GO:0005576">
    <property type="term" value="C:extracellular region"/>
    <property type="evidence" value="ECO:0007669"/>
    <property type="project" value="InterPro"/>
</dbReference>
<feature type="chain" id="PRO_5040926525" evidence="1">
    <location>
        <begin position="24"/>
        <end position="107"/>
    </location>
</feature>
<dbReference type="OrthoDB" id="6054392at2759"/>
<keyword evidence="1" id="KW-0732">Signal</keyword>
<name>A0A9W2YKK2_BIOGL</name>
<dbReference type="SMART" id="SM00494">
    <property type="entry name" value="ChtBD2"/>
    <property type="match status" value="1"/>
</dbReference>
<dbReference type="PROSITE" id="PS50940">
    <property type="entry name" value="CHIT_BIND_II"/>
    <property type="match status" value="1"/>
</dbReference>